<dbReference type="SUPFAM" id="SSF111304">
    <property type="entry name" value="Recombination protein RecR"/>
    <property type="match status" value="1"/>
</dbReference>
<evidence type="ECO:0000256" key="6">
    <source>
        <dbReference type="ARBA" id="ARBA00023204"/>
    </source>
</evidence>
<evidence type="ECO:0000256" key="4">
    <source>
        <dbReference type="ARBA" id="ARBA00022833"/>
    </source>
</evidence>
<evidence type="ECO:0000259" key="7">
    <source>
        <dbReference type="PROSITE" id="PS50880"/>
    </source>
</evidence>
<dbReference type="GO" id="GO:0006310">
    <property type="term" value="P:DNA recombination"/>
    <property type="evidence" value="ECO:0007669"/>
    <property type="project" value="UniProtKB-KW"/>
</dbReference>
<dbReference type="HAMAP" id="MF_00017">
    <property type="entry name" value="RecR"/>
    <property type="match status" value="1"/>
</dbReference>
<dbReference type="InterPro" id="IPR034137">
    <property type="entry name" value="TOPRIM_RecR"/>
</dbReference>
<keyword evidence="5" id="KW-0233">DNA recombination</keyword>
<dbReference type="Gene3D" id="3.30.60.80">
    <property type="match status" value="1"/>
</dbReference>
<dbReference type="InterPro" id="IPR006171">
    <property type="entry name" value="TOPRIM_dom"/>
</dbReference>
<dbReference type="Pfam" id="PF13662">
    <property type="entry name" value="Toprim_4"/>
    <property type="match status" value="1"/>
</dbReference>
<feature type="domain" description="Toprim" evidence="7">
    <location>
        <begin position="77"/>
        <end position="171"/>
    </location>
</feature>
<dbReference type="CDD" id="cd01025">
    <property type="entry name" value="TOPRIM_recR"/>
    <property type="match status" value="1"/>
</dbReference>
<comment type="caution">
    <text evidence="8">The sequence shown here is derived from an EMBL/GenBank/DDBJ whole genome shotgun (WGS) entry which is preliminary data.</text>
</comment>
<keyword evidence="4" id="KW-0862">Zinc</keyword>
<organism evidence="8 9">
    <name type="scientific">Candidatus Termititenax persephonae</name>
    <dbReference type="NCBI Taxonomy" id="2218525"/>
    <lineage>
        <taxon>Bacteria</taxon>
        <taxon>Bacillati</taxon>
        <taxon>Candidatus Margulisiibacteriota</taxon>
        <taxon>Candidatus Termititenacia</taxon>
        <taxon>Candidatus Termititenacales</taxon>
        <taxon>Candidatus Termititenacaceae</taxon>
        <taxon>Candidatus Termititenax</taxon>
    </lineage>
</organism>
<keyword evidence="3" id="KW-0863">Zinc-finger</keyword>
<dbReference type="Gene3D" id="3.40.1360.10">
    <property type="match status" value="1"/>
</dbReference>
<dbReference type="PROSITE" id="PS50880">
    <property type="entry name" value="TOPRIM"/>
    <property type="match status" value="1"/>
</dbReference>
<dbReference type="PROSITE" id="PS01300">
    <property type="entry name" value="RECR"/>
    <property type="match status" value="1"/>
</dbReference>
<evidence type="ECO:0000256" key="5">
    <source>
        <dbReference type="ARBA" id="ARBA00023172"/>
    </source>
</evidence>
<dbReference type="SMART" id="SM00493">
    <property type="entry name" value="TOPRIM"/>
    <property type="match status" value="1"/>
</dbReference>
<dbReference type="EMBL" id="BGZO01000042">
    <property type="protein sequence ID" value="GBR76710.1"/>
    <property type="molecule type" value="Genomic_DNA"/>
</dbReference>
<name>A0A388TIF1_9BACT</name>
<feature type="non-terminal residue" evidence="8">
    <location>
        <position position="172"/>
    </location>
</feature>
<evidence type="ECO:0000256" key="3">
    <source>
        <dbReference type="ARBA" id="ARBA00022771"/>
    </source>
</evidence>
<dbReference type="InterPro" id="IPR023627">
    <property type="entry name" value="Rcmb_RecR"/>
</dbReference>
<keyword evidence="1" id="KW-0479">Metal-binding</keyword>
<dbReference type="Pfam" id="PF21176">
    <property type="entry name" value="RecR_HhH"/>
    <property type="match status" value="1"/>
</dbReference>
<proteinExistence type="inferred from homology"/>
<accession>A0A388TIF1</accession>
<dbReference type="AlphaFoldDB" id="A0A388TIF1"/>
<evidence type="ECO:0000256" key="1">
    <source>
        <dbReference type="ARBA" id="ARBA00022723"/>
    </source>
</evidence>
<keyword evidence="9" id="KW-1185">Reference proteome</keyword>
<reference evidence="8 9" key="1">
    <citation type="journal article" date="2019" name="ISME J.">
        <title>Genome analyses of uncultured TG2/ZB3 bacteria in 'Margulisbacteria' specifically attached to ectosymbiotic spirochetes of protists in the termite gut.</title>
        <authorList>
            <person name="Utami Y.D."/>
            <person name="Kuwahara H."/>
            <person name="Igai K."/>
            <person name="Murakami T."/>
            <person name="Sugaya K."/>
            <person name="Morikawa T."/>
            <person name="Nagura Y."/>
            <person name="Yuki M."/>
            <person name="Deevong P."/>
            <person name="Inoue T."/>
            <person name="Kihara K."/>
            <person name="Lo N."/>
            <person name="Yamada A."/>
            <person name="Ohkuma M."/>
            <person name="Hongoh Y."/>
        </authorList>
    </citation>
    <scope>NUCLEOTIDE SEQUENCE [LARGE SCALE GENOMIC DNA]</scope>
    <source>
        <strain evidence="8">NkOx7-02</strain>
    </source>
</reference>
<dbReference type="Pfam" id="PF02132">
    <property type="entry name" value="RecR_ZnF"/>
    <property type="match status" value="1"/>
</dbReference>
<dbReference type="Proteomes" id="UP000275925">
    <property type="component" value="Unassembled WGS sequence"/>
</dbReference>
<sequence length="172" mass="19314">MEPLDELAKYFQKMPSIGARSAQRLAFFILGQPQNWLDGFIQAMQAVKKNVLYCSQCHNITLHDPCDICRDSARDRGLLCVVADPRDQQAVEKTEYRGLYHILGGLLSPLDNITPEVLRIEELVQKIKNGAYREIFFAINPTVEGEATIMYISDLLKGGGARLTRIAYGLPT</sequence>
<dbReference type="InterPro" id="IPR015967">
    <property type="entry name" value="Rcmb_RecR_Znf"/>
</dbReference>
<gene>
    <name evidence="8" type="primary">recR</name>
    <name evidence="8" type="ORF">NO2_1217</name>
</gene>
<evidence type="ECO:0000256" key="2">
    <source>
        <dbReference type="ARBA" id="ARBA00022763"/>
    </source>
</evidence>
<dbReference type="PANTHER" id="PTHR30446">
    <property type="entry name" value="RECOMBINATION PROTEIN RECR"/>
    <property type="match status" value="1"/>
</dbReference>
<dbReference type="GO" id="GO:0008270">
    <property type="term" value="F:zinc ion binding"/>
    <property type="evidence" value="ECO:0007669"/>
    <property type="project" value="UniProtKB-KW"/>
</dbReference>
<evidence type="ECO:0000313" key="9">
    <source>
        <dbReference type="Proteomes" id="UP000275925"/>
    </source>
</evidence>
<dbReference type="GO" id="GO:0003677">
    <property type="term" value="F:DNA binding"/>
    <property type="evidence" value="ECO:0007669"/>
    <property type="project" value="InterPro"/>
</dbReference>
<keyword evidence="6" id="KW-0234">DNA repair</keyword>
<keyword evidence="2" id="KW-0227">DNA damage</keyword>
<dbReference type="GO" id="GO:0006281">
    <property type="term" value="P:DNA repair"/>
    <property type="evidence" value="ECO:0007669"/>
    <property type="project" value="UniProtKB-KW"/>
</dbReference>
<evidence type="ECO:0000313" key="8">
    <source>
        <dbReference type="EMBL" id="GBR76710.1"/>
    </source>
</evidence>
<dbReference type="Gene3D" id="1.10.8.420">
    <property type="entry name" value="RecR Domain 1"/>
    <property type="match status" value="1"/>
</dbReference>
<dbReference type="PANTHER" id="PTHR30446:SF0">
    <property type="entry name" value="RECOMBINATION PROTEIN RECR"/>
    <property type="match status" value="1"/>
</dbReference>
<protein>
    <submittedName>
        <fullName evidence="8">Recombination protein RecR</fullName>
    </submittedName>
</protein>
<dbReference type="InterPro" id="IPR000093">
    <property type="entry name" value="DNA_Rcmb_RecR"/>
</dbReference>
<dbReference type="NCBIfam" id="TIGR00615">
    <property type="entry name" value="recR"/>
    <property type="match status" value="1"/>
</dbReference>